<feature type="transmembrane region" description="Helical" evidence="9">
    <location>
        <begin position="77"/>
        <end position="100"/>
    </location>
</feature>
<comment type="subcellular location">
    <subcellularLocation>
        <location evidence="1 9">Cell membrane</location>
        <topology evidence="1 9">Multi-pass membrane protein</topology>
    </subcellularLocation>
</comment>
<dbReference type="HOGENOM" id="CLU_036807_0_1_9"/>
<keyword evidence="3 9" id="KW-0813">Transport</keyword>
<evidence type="ECO:0000256" key="3">
    <source>
        <dbReference type="ARBA" id="ARBA00022448"/>
    </source>
</evidence>
<dbReference type="GO" id="GO:0015818">
    <property type="term" value="P:isoleucine transport"/>
    <property type="evidence" value="ECO:0007669"/>
    <property type="project" value="TreeGrafter"/>
</dbReference>
<feature type="transmembrane region" description="Helical" evidence="9">
    <location>
        <begin position="46"/>
        <end position="65"/>
    </location>
</feature>
<dbReference type="InterPro" id="IPR004685">
    <property type="entry name" value="Brnchd-chn_aa_trnsp_Livcs"/>
</dbReference>
<protein>
    <recommendedName>
        <fullName evidence="9">Branched-chain amino acid transport system carrier protein</fullName>
    </recommendedName>
</protein>
<feature type="transmembrane region" description="Helical" evidence="9">
    <location>
        <begin position="348"/>
        <end position="370"/>
    </location>
</feature>
<evidence type="ECO:0000256" key="4">
    <source>
        <dbReference type="ARBA" id="ARBA00022475"/>
    </source>
</evidence>
<evidence type="ECO:0000256" key="9">
    <source>
        <dbReference type="RuleBase" id="RU362122"/>
    </source>
</evidence>
<keyword evidence="5 9" id="KW-0812">Transmembrane</keyword>
<accession>G9XRQ1</accession>
<dbReference type="PATRIC" id="fig|537010.4.peg.3415"/>
<feature type="transmembrane region" description="Helical" evidence="9">
    <location>
        <begin position="229"/>
        <end position="248"/>
    </location>
</feature>
<name>G9XRQ1_DESHA</name>
<dbReference type="GO" id="GO:0015188">
    <property type="term" value="F:L-isoleucine transmembrane transporter activity"/>
    <property type="evidence" value="ECO:0007669"/>
    <property type="project" value="TreeGrafter"/>
</dbReference>
<dbReference type="GO" id="GO:0005886">
    <property type="term" value="C:plasma membrane"/>
    <property type="evidence" value="ECO:0007669"/>
    <property type="project" value="UniProtKB-SubCell"/>
</dbReference>
<feature type="transmembrane region" description="Helical" evidence="9">
    <location>
        <begin position="446"/>
        <end position="469"/>
    </location>
</feature>
<keyword evidence="4" id="KW-1003">Cell membrane</keyword>
<feature type="transmembrane region" description="Helical" evidence="9">
    <location>
        <begin position="158"/>
        <end position="176"/>
    </location>
</feature>
<feature type="transmembrane region" description="Helical" evidence="9">
    <location>
        <begin position="120"/>
        <end position="138"/>
    </location>
</feature>
<feature type="transmembrane region" description="Helical" evidence="9">
    <location>
        <begin position="260"/>
        <end position="284"/>
    </location>
</feature>
<comment type="function">
    <text evidence="9">Component of the transport system for branched-chain amino acids.</text>
</comment>
<feature type="transmembrane region" description="Helical" evidence="9">
    <location>
        <begin position="382"/>
        <end position="400"/>
    </location>
</feature>
<evidence type="ECO:0000256" key="7">
    <source>
        <dbReference type="ARBA" id="ARBA00022989"/>
    </source>
</evidence>
<sequence>MNDKSWLTSLWGECYSIIVFENNINIRIPTNTTIRSEIMKLSSKDILITGFALLAMFFGAGNLIFPPMLGLQSGDQLSWALLGFIATGVGLPFLGVTAVAKAGGDLELLANRVHPAFSKMITTISVLCIGPLLAIPRTAATTYEVAIAPVTQSIHPQLALLLTSVVFFIIVLFFVLRPAKILDSVGKILTPFMLVFLTLIIYVGVTHPLGTMAQSSYTNPFSQGFLEGYNTMDAIASVIFGMIIVKGIKDKGVTDNNQIARITIIAGMIAAAGLGFIYIGLAYIGATTGTLFTGTNHGQMLIFVSESLLGVLGRTVIGVVMALACLTTAIGLVASCGEYFSRLTHNRVSYNTVAIITTLVSFILANMGLANILKISVPLLEFVYPIIIVLIMLALLHNFYKGKRAVYVWTTGIIVLFVILDTLYDLGASLGINLAFIRDGLNLLPFYHLGLGWLVPAVLTLVLSVVFTANKSVKA</sequence>
<evidence type="ECO:0000256" key="5">
    <source>
        <dbReference type="ARBA" id="ARBA00022692"/>
    </source>
</evidence>
<evidence type="ECO:0000256" key="8">
    <source>
        <dbReference type="ARBA" id="ARBA00023136"/>
    </source>
</evidence>
<keyword evidence="8 9" id="KW-0472">Membrane</keyword>
<dbReference type="PANTHER" id="PTHR30588:SF0">
    <property type="entry name" value="BRANCHED-CHAIN AMINO ACID PERMEASE BRNQ"/>
    <property type="match status" value="1"/>
</dbReference>
<feature type="transmembrane region" description="Helical" evidence="9">
    <location>
        <begin position="188"/>
        <end position="209"/>
    </location>
</feature>
<dbReference type="AlphaFoldDB" id="G9XRQ1"/>
<reference evidence="10 11" key="1">
    <citation type="submission" date="2011-08" db="EMBL/GenBank/DDBJ databases">
        <authorList>
            <person name="Weinstock G."/>
            <person name="Sodergren E."/>
            <person name="Clifton S."/>
            <person name="Fulton L."/>
            <person name="Fulton B."/>
            <person name="Courtney L."/>
            <person name="Fronick C."/>
            <person name="Harrison M."/>
            <person name="Strong C."/>
            <person name="Farmer C."/>
            <person name="Delahaunty K."/>
            <person name="Markovic C."/>
            <person name="Hall O."/>
            <person name="Minx P."/>
            <person name="Tomlinson C."/>
            <person name="Mitreva M."/>
            <person name="Hou S."/>
            <person name="Chen J."/>
            <person name="Wollam A."/>
            <person name="Pepin K.H."/>
            <person name="Johnson M."/>
            <person name="Bhonagiri V."/>
            <person name="Zhang X."/>
            <person name="Suruliraj S."/>
            <person name="Warren W."/>
            <person name="Chinwalla A."/>
            <person name="Mardis E.R."/>
            <person name="Wilson R.K."/>
        </authorList>
    </citation>
    <scope>NUCLEOTIDE SEQUENCE [LARGE SCALE GENOMIC DNA]</scope>
    <source>
        <strain evidence="10 11">DP7</strain>
    </source>
</reference>
<keyword evidence="7 9" id="KW-1133">Transmembrane helix</keyword>
<proteinExistence type="inferred from homology"/>
<evidence type="ECO:0000313" key="11">
    <source>
        <dbReference type="Proteomes" id="UP000004416"/>
    </source>
</evidence>
<dbReference type="GO" id="GO:0005304">
    <property type="term" value="F:L-valine transmembrane transporter activity"/>
    <property type="evidence" value="ECO:0007669"/>
    <property type="project" value="TreeGrafter"/>
</dbReference>
<keyword evidence="6 9" id="KW-0029">Amino-acid transport</keyword>
<comment type="similarity">
    <text evidence="2 9">Belongs to the branched chain amino acid transporter family.</text>
</comment>
<comment type="caution">
    <text evidence="10">The sequence shown here is derived from an EMBL/GenBank/DDBJ whole genome shotgun (WGS) entry which is preliminary data.</text>
</comment>
<dbReference type="Pfam" id="PF05525">
    <property type="entry name" value="Branch_AA_trans"/>
    <property type="match status" value="1"/>
</dbReference>
<dbReference type="GO" id="GO:0015190">
    <property type="term" value="F:L-leucine transmembrane transporter activity"/>
    <property type="evidence" value="ECO:0007669"/>
    <property type="project" value="TreeGrafter"/>
</dbReference>
<evidence type="ECO:0000256" key="6">
    <source>
        <dbReference type="ARBA" id="ARBA00022970"/>
    </source>
</evidence>
<dbReference type="GO" id="GO:0015820">
    <property type="term" value="P:L-leucine transport"/>
    <property type="evidence" value="ECO:0007669"/>
    <property type="project" value="TreeGrafter"/>
</dbReference>
<dbReference type="EMBL" id="AFZX01000094">
    <property type="protein sequence ID" value="EHL05629.1"/>
    <property type="molecule type" value="Genomic_DNA"/>
</dbReference>
<gene>
    <name evidence="10" type="ORF">HMPREF0322_03649</name>
</gene>
<evidence type="ECO:0000313" key="10">
    <source>
        <dbReference type="EMBL" id="EHL05629.1"/>
    </source>
</evidence>
<dbReference type="NCBIfam" id="TIGR00796">
    <property type="entry name" value="livcs"/>
    <property type="match status" value="1"/>
</dbReference>
<feature type="transmembrane region" description="Helical" evidence="9">
    <location>
        <begin position="316"/>
        <end position="336"/>
    </location>
</feature>
<dbReference type="Proteomes" id="UP000004416">
    <property type="component" value="Unassembled WGS sequence"/>
</dbReference>
<dbReference type="PANTHER" id="PTHR30588">
    <property type="entry name" value="BRANCHED-CHAIN AMINO ACID TRANSPORT SYSTEM 2 CARRIER PROTEIN"/>
    <property type="match status" value="1"/>
</dbReference>
<organism evidence="10 11">
    <name type="scientific">Desulfitobacterium hafniense DP7</name>
    <dbReference type="NCBI Taxonomy" id="537010"/>
    <lineage>
        <taxon>Bacteria</taxon>
        <taxon>Bacillati</taxon>
        <taxon>Bacillota</taxon>
        <taxon>Clostridia</taxon>
        <taxon>Eubacteriales</taxon>
        <taxon>Desulfitobacteriaceae</taxon>
        <taxon>Desulfitobacterium</taxon>
    </lineage>
</organism>
<feature type="transmembrane region" description="Helical" evidence="9">
    <location>
        <begin position="407"/>
        <end position="426"/>
    </location>
</feature>
<evidence type="ECO:0000256" key="1">
    <source>
        <dbReference type="ARBA" id="ARBA00004651"/>
    </source>
</evidence>
<evidence type="ECO:0000256" key="2">
    <source>
        <dbReference type="ARBA" id="ARBA00008540"/>
    </source>
</evidence>